<sequence length="138" mass="14866">MRMRSALLIASLLLSSAAFAQDAASGDLAKAAASNWLALTDAGTYGASWDKAAPPFQKAIDKQGWEQALRNVRMPLGTVKARRLTKAEFTHSLPGAPDGDYFVLQFATQFENKAAAVETVTPMKGPDGTWRVSGYFIK</sequence>
<reference evidence="2 3" key="1">
    <citation type="submission" date="2019-11" db="EMBL/GenBank/DDBJ databases">
        <title>Type strains purchased from KCTC, JCM and DSMZ.</title>
        <authorList>
            <person name="Lu H."/>
        </authorList>
    </citation>
    <scope>NUCLEOTIDE SEQUENCE [LARGE SCALE GENOMIC DNA]</scope>
    <source>
        <strain evidence="2 3">JCM 31587</strain>
    </source>
</reference>
<proteinExistence type="predicted"/>
<organism evidence="2 3">
    <name type="scientific">Massilia eburnea</name>
    <dbReference type="NCBI Taxonomy" id="1776165"/>
    <lineage>
        <taxon>Bacteria</taxon>
        <taxon>Pseudomonadati</taxon>
        <taxon>Pseudomonadota</taxon>
        <taxon>Betaproteobacteria</taxon>
        <taxon>Burkholderiales</taxon>
        <taxon>Oxalobacteraceae</taxon>
        <taxon>Telluria group</taxon>
        <taxon>Massilia</taxon>
    </lineage>
</organism>
<evidence type="ECO:0000313" key="3">
    <source>
        <dbReference type="Proteomes" id="UP000472320"/>
    </source>
</evidence>
<keyword evidence="3" id="KW-1185">Reference proteome</keyword>
<dbReference type="EMBL" id="WNKX01000013">
    <property type="protein sequence ID" value="MTW12338.1"/>
    <property type="molecule type" value="Genomic_DNA"/>
</dbReference>
<gene>
    <name evidence="2" type="ORF">GM658_17160</name>
</gene>
<dbReference type="InterPro" id="IPR025091">
    <property type="entry name" value="DUF4019"/>
</dbReference>
<evidence type="ECO:0000313" key="2">
    <source>
        <dbReference type="EMBL" id="MTW12338.1"/>
    </source>
</evidence>
<feature type="chain" id="PRO_5027037481" evidence="1">
    <location>
        <begin position="21"/>
        <end position="138"/>
    </location>
</feature>
<name>A0A6L6QIP3_9BURK</name>
<dbReference type="Proteomes" id="UP000472320">
    <property type="component" value="Unassembled WGS sequence"/>
</dbReference>
<dbReference type="AlphaFoldDB" id="A0A6L6QIP3"/>
<keyword evidence="1" id="KW-0732">Signal</keyword>
<accession>A0A6L6QIP3</accession>
<dbReference type="OrthoDB" id="21915at2"/>
<dbReference type="Pfam" id="PF13211">
    <property type="entry name" value="DUF4019"/>
    <property type="match status" value="1"/>
</dbReference>
<protein>
    <submittedName>
        <fullName evidence="2">DUF4019 domain-containing protein</fullName>
    </submittedName>
</protein>
<feature type="signal peptide" evidence="1">
    <location>
        <begin position="1"/>
        <end position="20"/>
    </location>
</feature>
<comment type="caution">
    <text evidence="2">The sequence shown here is derived from an EMBL/GenBank/DDBJ whole genome shotgun (WGS) entry which is preliminary data.</text>
</comment>
<evidence type="ECO:0000256" key="1">
    <source>
        <dbReference type="SAM" id="SignalP"/>
    </source>
</evidence>